<evidence type="ECO:0000313" key="3">
    <source>
        <dbReference type="Proteomes" id="UP001242045"/>
    </source>
</evidence>
<dbReference type="EMBL" id="JAUSRD010000002">
    <property type="protein sequence ID" value="MDP9891691.1"/>
    <property type="molecule type" value="Genomic_DNA"/>
</dbReference>
<dbReference type="RefSeq" id="WP_013541493.1">
    <property type="nucleotide sequence ID" value="NZ_JAUSRD010000002.1"/>
</dbReference>
<dbReference type="Proteomes" id="UP001242045">
    <property type="component" value="Unassembled WGS sequence"/>
</dbReference>
<feature type="region of interest" description="Disordered" evidence="1">
    <location>
        <begin position="1"/>
        <end position="71"/>
    </location>
</feature>
<sequence>MAETPKQSPVNIDQNRAVGQDSPAEGSHMGREADKKTGYPGSPDIGTNAAQKAQVGEKLPPSKDRKGASTP</sequence>
<accession>A0AAW8CUY3</accession>
<comment type="caution">
    <text evidence="2">The sequence shown here is derived from an EMBL/GenBank/DDBJ whole genome shotgun (WGS) entry which is preliminary data.</text>
</comment>
<evidence type="ECO:0000313" key="2">
    <source>
        <dbReference type="EMBL" id="MDP9891691.1"/>
    </source>
</evidence>
<proteinExistence type="predicted"/>
<protein>
    <submittedName>
        <fullName evidence="2">Uncharacterized protein</fullName>
    </submittedName>
</protein>
<feature type="compositionally biased region" description="Polar residues" evidence="1">
    <location>
        <begin position="1"/>
        <end position="14"/>
    </location>
</feature>
<name>A0AAW8CUY3_9BURK</name>
<evidence type="ECO:0000256" key="1">
    <source>
        <dbReference type="SAM" id="MobiDB-lite"/>
    </source>
</evidence>
<gene>
    <name evidence="2" type="ORF">J2W31_000794</name>
</gene>
<dbReference type="AlphaFoldDB" id="A0AAW8CUY3"/>
<feature type="compositionally biased region" description="Basic and acidic residues" evidence="1">
    <location>
        <begin position="28"/>
        <end position="37"/>
    </location>
</feature>
<reference evidence="2" key="1">
    <citation type="submission" date="2023-07" db="EMBL/GenBank/DDBJ databases">
        <title>Sorghum-associated microbial communities from plants grown in Nebraska, USA.</title>
        <authorList>
            <person name="Schachtman D."/>
        </authorList>
    </citation>
    <scope>NUCLEOTIDE SEQUENCE</scope>
    <source>
        <strain evidence="2">DS3754</strain>
    </source>
</reference>
<feature type="compositionally biased region" description="Basic and acidic residues" evidence="1">
    <location>
        <begin position="60"/>
        <end position="71"/>
    </location>
</feature>
<organism evidence="2 3">
    <name type="scientific">Variovorax boronicumulans</name>
    <dbReference type="NCBI Taxonomy" id="436515"/>
    <lineage>
        <taxon>Bacteria</taxon>
        <taxon>Pseudomonadati</taxon>
        <taxon>Pseudomonadota</taxon>
        <taxon>Betaproteobacteria</taxon>
        <taxon>Burkholderiales</taxon>
        <taxon>Comamonadaceae</taxon>
        <taxon>Variovorax</taxon>
    </lineage>
</organism>